<evidence type="ECO:0000256" key="1">
    <source>
        <dbReference type="ARBA" id="ARBA00006930"/>
    </source>
</evidence>
<dbReference type="Pfam" id="PF13476">
    <property type="entry name" value="AAA_23"/>
    <property type="match status" value="1"/>
</dbReference>
<evidence type="ECO:0000313" key="7">
    <source>
        <dbReference type="EMBL" id="MBW9092245.1"/>
    </source>
</evidence>
<evidence type="ECO:0000256" key="2">
    <source>
        <dbReference type="ARBA" id="ARBA00011322"/>
    </source>
</evidence>
<feature type="coiled-coil region" evidence="4">
    <location>
        <begin position="267"/>
        <end position="321"/>
    </location>
</feature>
<organism evidence="7 8">
    <name type="scientific">Microbacterium jejuense</name>
    <dbReference type="NCBI Taxonomy" id="1263637"/>
    <lineage>
        <taxon>Bacteria</taxon>
        <taxon>Bacillati</taxon>
        <taxon>Actinomycetota</taxon>
        <taxon>Actinomycetes</taxon>
        <taxon>Micrococcales</taxon>
        <taxon>Microbacteriaceae</taxon>
        <taxon>Microbacterium</taxon>
    </lineage>
</organism>
<evidence type="ECO:0000313" key="8">
    <source>
        <dbReference type="Proteomes" id="UP001196843"/>
    </source>
</evidence>
<reference evidence="7 8" key="1">
    <citation type="journal article" date="2021" name="MBio">
        <title>Poor Competitiveness of Bradyrhizobium in Pigeon Pea Root Colonization in Indian Soils.</title>
        <authorList>
            <person name="Chalasani D."/>
            <person name="Basu A."/>
            <person name="Pullabhotla S.V.S.R.N."/>
            <person name="Jorrin B."/>
            <person name="Neal A.L."/>
            <person name="Poole P.S."/>
            <person name="Podile A.R."/>
            <person name="Tkacz A."/>
        </authorList>
    </citation>
    <scope>NUCLEOTIDE SEQUENCE [LARGE SCALE GENOMIC DNA]</scope>
    <source>
        <strain evidence="7 8">HU14</strain>
    </source>
</reference>
<proteinExistence type="inferred from homology"/>
<evidence type="ECO:0000256" key="4">
    <source>
        <dbReference type="SAM" id="Coils"/>
    </source>
</evidence>
<dbReference type="EMBL" id="JAEUAW010000001">
    <property type="protein sequence ID" value="MBW9092245.1"/>
    <property type="molecule type" value="Genomic_DNA"/>
</dbReference>
<accession>A0ABS7HII8</accession>
<feature type="compositionally biased region" description="Basic and acidic residues" evidence="5">
    <location>
        <begin position="572"/>
        <end position="581"/>
    </location>
</feature>
<dbReference type="Proteomes" id="UP001196843">
    <property type="component" value="Unassembled WGS sequence"/>
</dbReference>
<protein>
    <recommendedName>
        <fullName evidence="3">Nuclease SbcCD subunit C</fullName>
    </recommendedName>
</protein>
<feature type="domain" description="Rad50/SbcC-type AAA" evidence="6">
    <location>
        <begin position="5"/>
        <end position="206"/>
    </location>
</feature>
<dbReference type="Gene3D" id="3.40.50.300">
    <property type="entry name" value="P-loop containing nucleotide triphosphate hydrolases"/>
    <property type="match status" value="2"/>
</dbReference>
<evidence type="ECO:0000259" key="6">
    <source>
        <dbReference type="Pfam" id="PF13476"/>
    </source>
</evidence>
<dbReference type="InterPro" id="IPR038729">
    <property type="entry name" value="Rad50/SbcC_AAA"/>
</dbReference>
<feature type="coiled-coil region" evidence="4">
    <location>
        <begin position="401"/>
        <end position="428"/>
    </location>
</feature>
<keyword evidence="4" id="KW-0175">Coiled coil</keyword>
<dbReference type="RefSeq" id="WP_220299003.1">
    <property type="nucleotide sequence ID" value="NZ_JAEUAW010000001.1"/>
</dbReference>
<dbReference type="PANTHER" id="PTHR32114">
    <property type="entry name" value="ABC TRANSPORTER ABCH.3"/>
    <property type="match status" value="1"/>
</dbReference>
<dbReference type="Pfam" id="PF13558">
    <property type="entry name" value="SbcC_Walker_B"/>
    <property type="match status" value="1"/>
</dbReference>
<evidence type="ECO:0000256" key="5">
    <source>
        <dbReference type="SAM" id="MobiDB-lite"/>
    </source>
</evidence>
<evidence type="ECO:0000256" key="3">
    <source>
        <dbReference type="ARBA" id="ARBA00013368"/>
    </source>
</evidence>
<sequence>MRLHRLELTGFGPFRERQTVDFDEFAREGIFLITGRTGAGKSSILDGVCFALYGSVPRYETGDKRLRSDHCEPEDPTEVRLEFTVGDRRWRVTRAPDYQRPARRGGGMTTEPTRAELEELVEGEWIGRAAKPREVGLLLDEVLGLSAQQFQQVILLAQNKFSRFLLASGGERQSLLRALFGTRRYEEYTRELGERGKRAQQEVEALGERARTLLDQAERLVAASDLGATAEGAEDAVDAASDSGAPRDLAARRAAVELALQRAAYRLETATHQRADAEAARAAAEAAHAAVVALAKSQGELARARERLSALEDAADVVAADRATLDDARAAEALRAPLDAARRAEAAAAAASAATITADDAWHRAAADIGADADGELDAIIERLTGDLAVWTAALAQESALAEQRVECERATADVVRLEADVVALDAQRAAVPAELARIEAELADARERAALLDPAQERRAEVAARLVAAEEAAGLADTRRAAELAHRDAAAAASDTAAQVAALLQRRLDGYAGELATHLVDGEACAVCGATEHPRPAEPSLEPVTDELLAAAEAARDRAAAAERTASDVARSARERHAEATARAGGESVEALRDRLEAAVVEVAAAEQAGARRDTLASQLAELAALDAEAEASRAVLLEALAAARTQVEVLTATIEATQAVVDEARGGYETVAARVAQATASRDAARAASRARDDAARAAVALDAARADVADRVAASPFADAEAATAALRDPSAVAALATRIAEHDSQLAAVRARLLELELELAGAPDGPVDTAQSQTTLDAADRARTEALEAEHSARSLVAALRDLGMQIDDAYAGIGVRADEAAAIVRLADTLAGRAPNTMKMDLETFVLAAELEEIVAAANVRLADMSSGRYRLQHTDARAARGAASGLGLEILDGFTGQARPAQSLSGGETFLASLALALGLAEVVTSRAGGVRLDTLFVDEGFGSLDDDTLDLAMRTLDELRQGGRTVGVISHVAAMKELLPAQLAVEATPHGPSVIRQASVVAH</sequence>
<dbReference type="SUPFAM" id="SSF52540">
    <property type="entry name" value="P-loop containing nucleoside triphosphate hydrolases"/>
    <property type="match status" value="1"/>
</dbReference>
<gene>
    <name evidence="7" type="ORF">JNB62_00950</name>
</gene>
<name>A0ABS7HII8_9MICO</name>
<feature type="region of interest" description="Disordered" evidence="5">
    <location>
        <begin position="561"/>
        <end position="587"/>
    </location>
</feature>
<comment type="caution">
    <text evidence="7">The sequence shown here is derived from an EMBL/GenBank/DDBJ whole genome shotgun (WGS) entry which is preliminary data.</text>
</comment>
<dbReference type="InterPro" id="IPR027417">
    <property type="entry name" value="P-loop_NTPase"/>
</dbReference>
<keyword evidence="8" id="KW-1185">Reference proteome</keyword>
<comment type="similarity">
    <text evidence="1">Belongs to the SMC family. SbcC subfamily.</text>
</comment>
<comment type="subunit">
    <text evidence="2">Heterodimer of SbcC and SbcD.</text>
</comment>
<dbReference type="PANTHER" id="PTHR32114:SF2">
    <property type="entry name" value="ABC TRANSPORTER ABCH.3"/>
    <property type="match status" value="1"/>
</dbReference>